<evidence type="ECO:0000259" key="9">
    <source>
        <dbReference type="PROSITE" id="PS51826"/>
    </source>
</evidence>
<dbReference type="SUPFAM" id="SSF52777">
    <property type="entry name" value="CoA-dependent acyltransferases"/>
    <property type="match status" value="1"/>
</dbReference>
<evidence type="ECO:0000256" key="6">
    <source>
        <dbReference type="RuleBase" id="RU003423"/>
    </source>
</evidence>
<proteinExistence type="inferred from homology"/>
<feature type="domain" description="Peripheral subunit-binding (PSBD)" evidence="9">
    <location>
        <begin position="189"/>
        <end position="226"/>
    </location>
</feature>
<evidence type="ECO:0000256" key="1">
    <source>
        <dbReference type="ARBA" id="ARBA00001938"/>
    </source>
</evidence>
<evidence type="ECO:0000256" key="2">
    <source>
        <dbReference type="ARBA" id="ARBA00007317"/>
    </source>
</evidence>
<dbReference type="SUPFAM" id="SSF47005">
    <property type="entry name" value="Peripheral subunit-binding domain of 2-oxo acid dehydrogenase complex"/>
    <property type="match status" value="1"/>
</dbReference>
<dbReference type="GO" id="GO:0005737">
    <property type="term" value="C:cytoplasm"/>
    <property type="evidence" value="ECO:0007669"/>
    <property type="project" value="TreeGrafter"/>
</dbReference>
<sequence length="471" mass="49371">MSDLTFRLPDVGEGLTEAEIVQWRVSPGDTVAVNDVLVEIETAKSLVELPSPYAGVVGALLVDEGQTVDVGTAIITVGTDAAGGGAAPSTVPDVAAPDAAATAATAATPVDAGSGYTLPAAASETSAPKAEKPEPMLVGHGSSAGGGTRRRRTRTAPTPHEHLAPAPVHQTTATPLERPLHAASVGPVLAKPPIRKLAKDLGVDLSIVTPTGPVGDVTRDDVIREASQVSVFRNIQTPEWPETREERIPVKGVRKMIAQTMVKSAYSAPHVSLFVDVDATRTMEYVKRLKAGTDYAGIRISPLLVMAKAIIWAVRRNPTVNAQWTDDEIIVKHYVNLGIAAATPRGLIVPNVKDAQAMSMVQLASALEQLTITAREGKTTPAQMAGGTITITNIGVFGMDTGTPILNSDEVGIVALGTIKPKPWVVDGEVRVRQVTTIGASFDHRVVDGDVASRFLADVASIIEEPALLLE</sequence>
<keyword evidence="4 6" id="KW-0450">Lipoyl</keyword>
<dbReference type="Pfam" id="PF02817">
    <property type="entry name" value="E3_binding"/>
    <property type="match status" value="1"/>
</dbReference>
<dbReference type="Gene3D" id="2.40.50.100">
    <property type="match status" value="1"/>
</dbReference>
<gene>
    <name evidence="10" type="ORF">E4M00_09860</name>
</gene>
<dbReference type="InterPro" id="IPR011053">
    <property type="entry name" value="Single_hybrid_motif"/>
</dbReference>
<dbReference type="Proteomes" id="UP000298127">
    <property type="component" value="Unassembled WGS sequence"/>
</dbReference>
<comment type="caution">
    <text evidence="10">The sequence shown here is derived from an EMBL/GenBank/DDBJ whole genome shotgun (WGS) entry which is preliminary data.</text>
</comment>
<dbReference type="SUPFAM" id="SSF51230">
    <property type="entry name" value="Single hybrid motif"/>
    <property type="match status" value="1"/>
</dbReference>
<accession>A0A4Y9R0N8</accession>
<evidence type="ECO:0000256" key="3">
    <source>
        <dbReference type="ARBA" id="ARBA00022679"/>
    </source>
</evidence>
<dbReference type="AlphaFoldDB" id="A0A4Y9R0N8"/>
<comment type="cofactor">
    <cofactor evidence="1 6">
        <name>(R)-lipoate</name>
        <dbReference type="ChEBI" id="CHEBI:83088"/>
    </cofactor>
</comment>
<dbReference type="Pfam" id="PF00364">
    <property type="entry name" value="Biotin_lipoyl"/>
    <property type="match status" value="1"/>
</dbReference>
<dbReference type="InterPro" id="IPR001078">
    <property type="entry name" value="2-oxoacid_DH_actylTfrase"/>
</dbReference>
<dbReference type="FunFam" id="3.30.559.10:FF:000007">
    <property type="entry name" value="Dihydrolipoamide acetyltransferase component of pyruvate dehydrogenase complex"/>
    <property type="match status" value="1"/>
</dbReference>
<reference evidence="10 11" key="1">
    <citation type="journal article" date="2018" name="J. Microbiol.">
        <title>Leifsonia flava sp. nov., a novel actinobacterium isolated from the rhizosphere of Aquilegia viridiflora.</title>
        <authorList>
            <person name="Cai Y."/>
            <person name="Tao W.Z."/>
            <person name="Ma Y.J."/>
            <person name="Cheng J."/>
            <person name="Zhang M.Y."/>
            <person name="Zhang Y.X."/>
        </authorList>
    </citation>
    <scope>NUCLEOTIDE SEQUENCE [LARGE SCALE GENOMIC DNA]</scope>
    <source>
        <strain evidence="10 11">SYP-B2174</strain>
    </source>
</reference>
<dbReference type="RefSeq" id="WP_135120290.1">
    <property type="nucleotide sequence ID" value="NZ_SPQZ01000003.1"/>
</dbReference>
<dbReference type="Pfam" id="PF00198">
    <property type="entry name" value="2-oxoacid_dh"/>
    <property type="match status" value="1"/>
</dbReference>
<dbReference type="PROSITE" id="PS50968">
    <property type="entry name" value="BIOTINYL_LIPOYL"/>
    <property type="match status" value="1"/>
</dbReference>
<comment type="similarity">
    <text evidence="2 6">Belongs to the 2-oxoacid dehydrogenase family.</text>
</comment>
<dbReference type="EMBL" id="SPQZ01000003">
    <property type="protein sequence ID" value="TFV98304.1"/>
    <property type="molecule type" value="Genomic_DNA"/>
</dbReference>
<dbReference type="PROSITE" id="PS51826">
    <property type="entry name" value="PSBD"/>
    <property type="match status" value="1"/>
</dbReference>
<evidence type="ECO:0000256" key="5">
    <source>
        <dbReference type="ARBA" id="ARBA00023315"/>
    </source>
</evidence>
<dbReference type="GO" id="GO:0031405">
    <property type="term" value="F:lipoic acid binding"/>
    <property type="evidence" value="ECO:0007669"/>
    <property type="project" value="TreeGrafter"/>
</dbReference>
<dbReference type="GO" id="GO:0016407">
    <property type="term" value="F:acetyltransferase activity"/>
    <property type="evidence" value="ECO:0007669"/>
    <property type="project" value="TreeGrafter"/>
</dbReference>
<name>A0A4Y9R0N8_9MICO</name>
<evidence type="ECO:0000256" key="7">
    <source>
        <dbReference type="SAM" id="MobiDB-lite"/>
    </source>
</evidence>
<dbReference type="PANTHER" id="PTHR43178">
    <property type="entry name" value="DIHYDROLIPOAMIDE ACETYLTRANSFERASE COMPONENT OF PYRUVATE DEHYDROGENASE COMPLEX"/>
    <property type="match status" value="1"/>
</dbReference>
<evidence type="ECO:0000256" key="4">
    <source>
        <dbReference type="ARBA" id="ARBA00022823"/>
    </source>
</evidence>
<dbReference type="InterPro" id="IPR050743">
    <property type="entry name" value="2-oxoacid_DH_E2_comp"/>
</dbReference>
<feature type="region of interest" description="Disordered" evidence="7">
    <location>
        <begin position="121"/>
        <end position="165"/>
    </location>
</feature>
<feature type="domain" description="Lipoyl-binding" evidence="8">
    <location>
        <begin position="3"/>
        <end position="78"/>
    </location>
</feature>
<dbReference type="Gene3D" id="3.30.559.10">
    <property type="entry name" value="Chloramphenicol acetyltransferase-like domain"/>
    <property type="match status" value="1"/>
</dbReference>
<evidence type="ECO:0000313" key="10">
    <source>
        <dbReference type="EMBL" id="TFV98304.1"/>
    </source>
</evidence>
<dbReference type="InterPro" id="IPR000089">
    <property type="entry name" value="Biotin_lipoyl"/>
</dbReference>
<dbReference type="Gene3D" id="4.10.320.10">
    <property type="entry name" value="E3-binding domain"/>
    <property type="match status" value="1"/>
</dbReference>
<evidence type="ECO:0000313" key="11">
    <source>
        <dbReference type="Proteomes" id="UP000298127"/>
    </source>
</evidence>
<organism evidence="10 11">
    <name type="scientific">Orlajensenia leifsoniae</name>
    <dbReference type="NCBI Taxonomy" id="2561933"/>
    <lineage>
        <taxon>Bacteria</taxon>
        <taxon>Bacillati</taxon>
        <taxon>Actinomycetota</taxon>
        <taxon>Actinomycetes</taxon>
        <taxon>Micrococcales</taxon>
        <taxon>Microbacteriaceae</taxon>
        <taxon>Orlajensenia</taxon>
    </lineage>
</organism>
<dbReference type="PANTHER" id="PTHR43178:SF5">
    <property type="entry name" value="LIPOAMIDE ACYLTRANSFERASE COMPONENT OF BRANCHED-CHAIN ALPHA-KETO ACID DEHYDROGENASE COMPLEX, MITOCHONDRIAL"/>
    <property type="match status" value="1"/>
</dbReference>
<dbReference type="EC" id="2.3.1.-" evidence="6"/>
<dbReference type="InterPro" id="IPR023213">
    <property type="entry name" value="CAT-like_dom_sf"/>
</dbReference>
<keyword evidence="5 6" id="KW-0012">Acyltransferase</keyword>
<keyword evidence="3 6" id="KW-0808">Transferase</keyword>
<protein>
    <recommendedName>
        <fullName evidence="6">Dihydrolipoamide acetyltransferase component of pyruvate dehydrogenase complex</fullName>
        <ecNumber evidence="6">2.3.1.-</ecNumber>
    </recommendedName>
</protein>
<evidence type="ECO:0000259" key="8">
    <source>
        <dbReference type="PROSITE" id="PS50968"/>
    </source>
</evidence>
<keyword evidence="11" id="KW-1185">Reference proteome</keyword>
<dbReference type="InterPro" id="IPR036625">
    <property type="entry name" value="E3-bd_dom_sf"/>
</dbReference>
<dbReference type="InterPro" id="IPR004167">
    <property type="entry name" value="PSBD"/>
</dbReference>
<dbReference type="CDD" id="cd06849">
    <property type="entry name" value="lipoyl_domain"/>
    <property type="match status" value="1"/>
</dbReference>